<dbReference type="InterPro" id="IPR021860">
    <property type="entry name" value="Peptidase_S12_Pab87-rel_C"/>
</dbReference>
<dbReference type="InterPro" id="IPR050491">
    <property type="entry name" value="AmpC-like"/>
</dbReference>
<dbReference type="Pfam" id="PF11954">
    <property type="entry name" value="DUF3471"/>
    <property type="match status" value="1"/>
</dbReference>
<feature type="chain" id="PRO_5043137023" evidence="2">
    <location>
        <begin position="24"/>
        <end position="545"/>
    </location>
</feature>
<dbReference type="Pfam" id="PF00144">
    <property type="entry name" value="Beta-lactamase"/>
    <property type="match status" value="1"/>
</dbReference>
<accession>A0A179H0N9</accession>
<dbReference type="InterPro" id="IPR001466">
    <property type="entry name" value="Beta-lactam-related"/>
</dbReference>
<comment type="caution">
    <text evidence="5">The sequence shown here is derived from an EMBL/GenBank/DDBJ whole genome shotgun (WGS) entry which is preliminary data.</text>
</comment>
<sequence>MVAAGWPWRIALAGLLASEVTIAAQKPLSTKSARNPLDDTFATLVNKTLDDRKVPGLAIAVIDDEEIFAEGYGYATLPNTRATPETLWYGASTTKAFTAATLAHLIDSKRHSSLTAGWQTPISSVLRDDFILQDEWATNHITLEDAVSHRTGMPRHDMSSIRIIDGRSAVPRDIVRSLRHLPTTAEPRVKFQYCNLMFVTLSHVIETLTGKWLGDAIKETIWGPLGMNGTHFSLEDAMHAPYHLARGYRWDEDNETYHKVDHMPVTEVSGAGAIFSNVLDYAKWVKSLIHASGPLSEAVHKEIRTPRMISSMPANGLDVQAYALAWERFVYNGHVVYTHGGGMHAFGAGVYWLPEVKFGVVAFGNTALTSNAAEEELIFKLIDDKLGIPDEDRIDQRKKWDKILQESKKNLTQVLDEVYPERPKKSLPPTVDITELEGTYHNAGYGNITLRIKDETSVLGERKLLTASRSEFTFPMVLDLHHVSGDWWLMVLDMANNPVVYFRSYAEAEFQFGVDGRPHGLDVQFSPGGLNEGDRDPKVLFTKIV</sequence>
<feature type="signal peptide" evidence="2">
    <location>
        <begin position="1"/>
        <end position="23"/>
    </location>
</feature>
<protein>
    <submittedName>
        <fullName evidence="5">Penicillin-binding protein</fullName>
    </submittedName>
</protein>
<dbReference type="EMBL" id="LSBH01000002">
    <property type="protein sequence ID" value="OAQ83714.1"/>
    <property type="molecule type" value="Genomic_DNA"/>
</dbReference>
<gene>
    <name evidence="5" type="ORF">VFPBJ_02482</name>
</gene>
<dbReference type="InterPro" id="IPR012338">
    <property type="entry name" value="Beta-lactam/transpept-like"/>
</dbReference>
<keyword evidence="2" id="KW-0732">Signal</keyword>
<evidence type="ECO:0000313" key="6">
    <source>
        <dbReference type="Proteomes" id="UP000078240"/>
    </source>
</evidence>
<evidence type="ECO:0000256" key="2">
    <source>
        <dbReference type="SAM" id="SignalP"/>
    </source>
</evidence>
<evidence type="ECO:0000259" key="3">
    <source>
        <dbReference type="Pfam" id="PF00144"/>
    </source>
</evidence>
<feature type="domain" description="Peptidase S12 Pab87-related C-terminal" evidence="4">
    <location>
        <begin position="423"/>
        <end position="526"/>
    </location>
</feature>
<dbReference type="PANTHER" id="PTHR46825:SF9">
    <property type="entry name" value="BETA-LACTAMASE-RELATED DOMAIN-CONTAINING PROTEIN"/>
    <property type="match status" value="1"/>
</dbReference>
<name>A0A179H0N9_PURLI</name>
<proteinExistence type="inferred from homology"/>
<evidence type="ECO:0000259" key="4">
    <source>
        <dbReference type="Pfam" id="PF11954"/>
    </source>
</evidence>
<evidence type="ECO:0000256" key="1">
    <source>
        <dbReference type="ARBA" id="ARBA00038215"/>
    </source>
</evidence>
<reference evidence="5 6" key="1">
    <citation type="submission" date="2016-01" db="EMBL/GenBank/DDBJ databases">
        <title>Biosynthesis of antibiotic leucinostatins and their inhibition on Phytophthora in bio-control Purpureocillium lilacinum.</title>
        <authorList>
            <person name="Wang G."/>
            <person name="Liu Z."/>
            <person name="Lin R."/>
            <person name="Li E."/>
            <person name="Mao Z."/>
            <person name="Ling J."/>
            <person name="Yin W."/>
            <person name="Xie B."/>
        </authorList>
    </citation>
    <scope>NUCLEOTIDE SEQUENCE [LARGE SCALE GENOMIC DNA]</scope>
    <source>
        <strain evidence="5">PLBJ-1</strain>
    </source>
</reference>
<dbReference type="AlphaFoldDB" id="A0A179H0N9"/>
<feature type="domain" description="Beta-lactamase-related" evidence="3">
    <location>
        <begin position="42"/>
        <end position="371"/>
    </location>
</feature>
<dbReference type="Gene3D" id="3.40.710.10">
    <property type="entry name" value="DD-peptidase/beta-lactamase superfamily"/>
    <property type="match status" value="1"/>
</dbReference>
<comment type="similarity">
    <text evidence="1">Belongs to the peptidase S12 family.</text>
</comment>
<dbReference type="PANTHER" id="PTHR46825">
    <property type="entry name" value="D-ALANYL-D-ALANINE-CARBOXYPEPTIDASE/ENDOPEPTIDASE AMPH"/>
    <property type="match status" value="1"/>
</dbReference>
<evidence type="ECO:0000313" key="5">
    <source>
        <dbReference type="EMBL" id="OAQ83714.1"/>
    </source>
</evidence>
<organism evidence="5 6">
    <name type="scientific">Purpureocillium lilacinum</name>
    <name type="common">Paecilomyces lilacinus</name>
    <dbReference type="NCBI Taxonomy" id="33203"/>
    <lineage>
        <taxon>Eukaryota</taxon>
        <taxon>Fungi</taxon>
        <taxon>Dikarya</taxon>
        <taxon>Ascomycota</taxon>
        <taxon>Pezizomycotina</taxon>
        <taxon>Sordariomycetes</taxon>
        <taxon>Hypocreomycetidae</taxon>
        <taxon>Hypocreales</taxon>
        <taxon>Ophiocordycipitaceae</taxon>
        <taxon>Purpureocillium</taxon>
    </lineage>
</organism>
<dbReference type="SUPFAM" id="SSF56601">
    <property type="entry name" value="beta-lactamase/transpeptidase-like"/>
    <property type="match status" value="1"/>
</dbReference>
<dbReference type="Proteomes" id="UP000078240">
    <property type="component" value="Unassembled WGS sequence"/>
</dbReference>